<keyword evidence="2" id="KW-1185">Reference proteome</keyword>
<gene>
    <name evidence="1" type="ORF">X928_04475</name>
</gene>
<accession>A0A2K1PD58</accession>
<evidence type="ECO:0000313" key="1">
    <source>
        <dbReference type="EMBL" id="PNS00710.1"/>
    </source>
</evidence>
<name>A0A2K1PD58_9BACT</name>
<dbReference type="PANTHER" id="PTHR11228:SF34">
    <property type="entry name" value="TUNGSTEN-CONTAINING ALDEHYDE FERREDOXIN OXIDOREDUCTASE COFACTOR MODIFYING PROTEIN"/>
    <property type="match status" value="1"/>
</dbReference>
<dbReference type="InterPro" id="IPR058240">
    <property type="entry name" value="rSAM_sf"/>
</dbReference>
<dbReference type="InterPro" id="IPR023885">
    <property type="entry name" value="4Fe4S-binding_SPASM_dom"/>
</dbReference>
<dbReference type="OrthoDB" id="1073749at2"/>
<proteinExistence type="predicted"/>
<dbReference type="NCBIfam" id="TIGR04085">
    <property type="entry name" value="rSAM_more_4Fe4S"/>
    <property type="match status" value="1"/>
</dbReference>
<dbReference type="PANTHER" id="PTHR11228">
    <property type="entry name" value="RADICAL SAM DOMAIN PROTEIN"/>
    <property type="match status" value="1"/>
</dbReference>
<evidence type="ECO:0000313" key="2">
    <source>
        <dbReference type="Proteomes" id="UP000236199"/>
    </source>
</evidence>
<dbReference type="AlphaFoldDB" id="A0A2K1PD58"/>
<dbReference type="InterPro" id="IPR050377">
    <property type="entry name" value="Radical_SAM_PqqE_MftC-like"/>
</dbReference>
<dbReference type="Gene3D" id="3.20.20.70">
    <property type="entry name" value="Aldolase class I"/>
    <property type="match status" value="1"/>
</dbReference>
<sequence length="430" mass="50089">MFFRLNPEARMVLGVKKGIIYDFFINDTYSIKGEEGAVLRLAEENIDSKGISKKLDISEEFIMDIFKKLNKRELGEFYEKPPFIEPLHTNYPFSNKTFFKQPPICTKLFVELNNSCDSQQCAYCGNEKLNRLFSCMGCNVWKESKMEILPVESYVSILDQAIKLNFREIILTGGNVFKDLDKLATLLKYLEKVNFSNVILILHEKHFKEDYIAFLNQFKTINIALNFDIPINEKASEKISKIIHNLSQNIFLIGIINLSKFGSKEELMEKVNCEYKKIAVKNKKNKVGWQVDFSSSNFCKDYLKVPIFGKSRLLSPNVFLYEWCQEFNPCLGGMLNVASNGDVYVCRVIKEKPVGNILQEGSLSQVIRSKKNEIENFWHLTKDNIKKCRDCEFRYLCNDCRAIEKDFLQTSLCTYDPYKGRWFDDFSQKR</sequence>
<dbReference type="InterPro" id="IPR013785">
    <property type="entry name" value="Aldolase_TIM"/>
</dbReference>
<protein>
    <submittedName>
        <fullName evidence="1">Uncharacterized protein</fullName>
    </submittedName>
</protein>
<comment type="caution">
    <text evidence="1">The sequence shown here is derived from an EMBL/GenBank/DDBJ whole genome shotgun (WGS) entry which is preliminary data.</text>
</comment>
<organism evidence="1 2">
    <name type="scientific">Petrotoga miotherma DSM 10691</name>
    <dbReference type="NCBI Taxonomy" id="1434326"/>
    <lineage>
        <taxon>Bacteria</taxon>
        <taxon>Thermotogati</taxon>
        <taxon>Thermotogota</taxon>
        <taxon>Thermotogae</taxon>
        <taxon>Petrotogales</taxon>
        <taxon>Petrotogaceae</taxon>
        <taxon>Petrotoga</taxon>
    </lineage>
</organism>
<dbReference type="SUPFAM" id="SSF102114">
    <property type="entry name" value="Radical SAM enzymes"/>
    <property type="match status" value="1"/>
</dbReference>
<reference evidence="1 2" key="1">
    <citation type="submission" date="2013-12" db="EMBL/GenBank/DDBJ databases">
        <title>Comparative genomics of Petrotoga isolates.</title>
        <authorList>
            <person name="Nesbo C.L."/>
            <person name="Charchuk R."/>
            <person name="Chow K."/>
        </authorList>
    </citation>
    <scope>NUCLEOTIDE SEQUENCE [LARGE SCALE GENOMIC DNA]</scope>
    <source>
        <strain evidence="1 2">DSM 10691</strain>
    </source>
</reference>
<dbReference type="EMBL" id="AZRM01000021">
    <property type="protein sequence ID" value="PNS00710.1"/>
    <property type="molecule type" value="Genomic_DNA"/>
</dbReference>
<dbReference type="Proteomes" id="UP000236199">
    <property type="component" value="Unassembled WGS sequence"/>
</dbReference>